<name>A0ABW5G427_9PSEU</name>
<reference evidence="2" key="1">
    <citation type="journal article" date="2019" name="Int. J. Syst. Evol. Microbiol.">
        <title>The Global Catalogue of Microorganisms (GCM) 10K type strain sequencing project: providing services to taxonomists for standard genome sequencing and annotation.</title>
        <authorList>
            <consortium name="The Broad Institute Genomics Platform"/>
            <consortium name="The Broad Institute Genome Sequencing Center for Infectious Disease"/>
            <person name="Wu L."/>
            <person name="Ma J."/>
        </authorList>
    </citation>
    <scope>NUCLEOTIDE SEQUENCE [LARGE SCALE GENOMIC DNA]</scope>
    <source>
        <strain evidence="2">CGMCC 4.7645</strain>
    </source>
</reference>
<keyword evidence="2" id="KW-1185">Reference proteome</keyword>
<accession>A0ABW5G427</accession>
<dbReference type="EMBL" id="JBHUKR010000022">
    <property type="protein sequence ID" value="MFD2421654.1"/>
    <property type="molecule type" value="Genomic_DNA"/>
</dbReference>
<evidence type="ECO:0000313" key="2">
    <source>
        <dbReference type="Proteomes" id="UP001597417"/>
    </source>
</evidence>
<evidence type="ECO:0000313" key="1">
    <source>
        <dbReference type="EMBL" id="MFD2421654.1"/>
    </source>
</evidence>
<protein>
    <submittedName>
        <fullName evidence="1">Uncharacterized protein</fullName>
    </submittedName>
</protein>
<comment type="caution">
    <text evidence="1">The sequence shown here is derived from an EMBL/GenBank/DDBJ whole genome shotgun (WGS) entry which is preliminary data.</text>
</comment>
<proteinExistence type="predicted"/>
<gene>
    <name evidence="1" type="ORF">ACFSXZ_35515</name>
</gene>
<organism evidence="1 2">
    <name type="scientific">Amycolatopsis pigmentata</name>
    <dbReference type="NCBI Taxonomy" id="450801"/>
    <lineage>
        <taxon>Bacteria</taxon>
        <taxon>Bacillati</taxon>
        <taxon>Actinomycetota</taxon>
        <taxon>Actinomycetes</taxon>
        <taxon>Pseudonocardiales</taxon>
        <taxon>Pseudonocardiaceae</taxon>
        <taxon>Amycolatopsis</taxon>
    </lineage>
</organism>
<dbReference type="RefSeq" id="WP_378270356.1">
    <property type="nucleotide sequence ID" value="NZ_JBHUKR010000022.1"/>
</dbReference>
<dbReference type="Proteomes" id="UP001597417">
    <property type="component" value="Unassembled WGS sequence"/>
</dbReference>
<sequence>MIEVTATDRELLLEIRDLLKEIHTVITAVPGRIELNESALSEEAYQRFKDDMNKAMMREPRGFAR</sequence>